<evidence type="ECO:0000313" key="20">
    <source>
        <dbReference type="EMBL" id="QED26714.1"/>
    </source>
</evidence>
<evidence type="ECO:0000256" key="14">
    <source>
        <dbReference type="ARBA" id="ARBA00023554"/>
    </source>
</evidence>
<dbReference type="PROSITE" id="PS00470">
    <property type="entry name" value="IDH_IMDH"/>
    <property type="match status" value="1"/>
</dbReference>
<evidence type="ECO:0000256" key="9">
    <source>
        <dbReference type="ARBA" id="ARBA00022723"/>
    </source>
</evidence>
<keyword evidence="13" id="KW-0464">Manganese</keyword>
<dbReference type="Gene3D" id="3.30.70.1570">
    <property type="match status" value="1"/>
</dbReference>
<evidence type="ECO:0000256" key="2">
    <source>
        <dbReference type="ARBA" id="ARBA00001946"/>
    </source>
</evidence>
<evidence type="ECO:0000256" key="15">
    <source>
        <dbReference type="ARBA" id="ARBA00029765"/>
    </source>
</evidence>
<keyword evidence="11" id="KW-0521">NADP</keyword>
<dbReference type="FunFam" id="3.40.718.10:FF:000020">
    <property type="entry name" value="Isocitrate dehydrogenase"/>
    <property type="match status" value="1"/>
</dbReference>
<evidence type="ECO:0000256" key="17">
    <source>
        <dbReference type="ARBA" id="ARBA00031098"/>
    </source>
</evidence>
<reference evidence="20 21" key="1">
    <citation type="submission" date="2019-08" db="EMBL/GenBank/DDBJ databases">
        <authorList>
            <person name="Liang Q."/>
        </authorList>
    </citation>
    <scope>NUCLEOTIDE SEQUENCE [LARGE SCALE GENOMIC DNA]</scope>
    <source>
        <strain evidence="20 21">V1718</strain>
    </source>
</reference>
<evidence type="ECO:0000256" key="1">
    <source>
        <dbReference type="ARBA" id="ARBA00001936"/>
    </source>
</evidence>
<evidence type="ECO:0000256" key="8">
    <source>
        <dbReference type="ARBA" id="ARBA00022532"/>
    </source>
</evidence>
<dbReference type="InterPro" id="IPR046997">
    <property type="entry name" value="Isocitrate_DH_TT1725_C_sf"/>
</dbReference>
<keyword evidence="12 20" id="KW-0560">Oxidoreductase</keyword>
<evidence type="ECO:0000256" key="12">
    <source>
        <dbReference type="ARBA" id="ARBA00023002"/>
    </source>
</evidence>
<dbReference type="InterPro" id="IPR040978">
    <property type="entry name" value="Isocitrate_DH_TT1725_C"/>
</dbReference>
<dbReference type="Pfam" id="PF00180">
    <property type="entry name" value="Iso_dh"/>
    <property type="match status" value="1"/>
</dbReference>
<dbReference type="Pfam" id="PF18324">
    <property type="entry name" value="Isocitrate_DH_C_bact"/>
    <property type="match status" value="1"/>
</dbReference>
<dbReference type="GO" id="GO:0006099">
    <property type="term" value="P:tricarboxylic acid cycle"/>
    <property type="evidence" value="ECO:0007669"/>
    <property type="project" value="UniProtKB-KW"/>
</dbReference>
<accession>A0A5B8XM29</accession>
<name>A0A5B8XM29_9DELT</name>
<keyword evidence="8" id="KW-0816">Tricarboxylic acid cycle</keyword>
<evidence type="ECO:0000256" key="6">
    <source>
        <dbReference type="ARBA" id="ARBA00019562"/>
    </source>
</evidence>
<comment type="catalytic activity">
    <reaction evidence="14">
        <text>D-threo-isocitrate + NADP(+) = 2-oxoglutarate + CO2 + NADPH</text>
        <dbReference type="Rhea" id="RHEA:19629"/>
        <dbReference type="ChEBI" id="CHEBI:15562"/>
        <dbReference type="ChEBI" id="CHEBI:16526"/>
        <dbReference type="ChEBI" id="CHEBI:16810"/>
        <dbReference type="ChEBI" id="CHEBI:57783"/>
        <dbReference type="ChEBI" id="CHEBI:58349"/>
        <dbReference type="EC" id="1.1.1.42"/>
    </reaction>
</comment>
<comment type="subunit">
    <text evidence="4">Homodimer.</text>
</comment>
<dbReference type="GO" id="GO:0051287">
    <property type="term" value="F:NAD binding"/>
    <property type="evidence" value="ECO:0007669"/>
    <property type="project" value="InterPro"/>
</dbReference>
<evidence type="ECO:0000259" key="19">
    <source>
        <dbReference type="SMART" id="SM01329"/>
    </source>
</evidence>
<organism evidence="20 21">
    <name type="scientific">Microvenator marinus</name>
    <dbReference type="NCBI Taxonomy" id="2600177"/>
    <lineage>
        <taxon>Bacteria</taxon>
        <taxon>Deltaproteobacteria</taxon>
        <taxon>Bradymonadales</taxon>
        <taxon>Microvenatoraceae</taxon>
        <taxon>Microvenator</taxon>
    </lineage>
</organism>
<comment type="cofactor">
    <cofactor evidence="2">
        <name>Mg(2+)</name>
        <dbReference type="ChEBI" id="CHEBI:18420"/>
    </cofactor>
</comment>
<dbReference type="GO" id="GO:0006102">
    <property type="term" value="P:isocitrate metabolic process"/>
    <property type="evidence" value="ECO:0007669"/>
    <property type="project" value="TreeGrafter"/>
</dbReference>
<dbReference type="InterPro" id="IPR019818">
    <property type="entry name" value="IsoCit/isopropylmalate_DH_CS"/>
</dbReference>
<comment type="similarity">
    <text evidence="3">Belongs to the isocitrate and isopropylmalate dehydrogenases family.</text>
</comment>
<keyword evidence="7" id="KW-0329">Glyoxylate bypass</keyword>
<dbReference type="OrthoDB" id="9806254at2"/>
<evidence type="ECO:0000256" key="16">
    <source>
        <dbReference type="ARBA" id="ARBA00029990"/>
    </source>
</evidence>
<feature type="domain" description="Isopropylmalate dehydrogenase-like" evidence="19">
    <location>
        <begin position="6"/>
        <end position="336"/>
    </location>
</feature>
<keyword evidence="10" id="KW-0460">Magnesium</keyword>
<dbReference type="GO" id="GO:0004450">
    <property type="term" value="F:isocitrate dehydrogenase (NADP+) activity"/>
    <property type="evidence" value="ECO:0007669"/>
    <property type="project" value="UniProtKB-EC"/>
</dbReference>
<dbReference type="Gene3D" id="3.40.718.10">
    <property type="entry name" value="Isopropylmalate Dehydrogenase"/>
    <property type="match status" value="1"/>
</dbReference>
<proteinExistence type="inferred from homology"/>
<dbReference type="PANTHER" id="PTHR11835">
    <property type="entry name" value="DECARBOXYLATING DEHYDROGENASES-ISOCITRATE, ISOPROPYLMALATE, TARTRATE"/>
    <property type="match status" value="1"/>
</dbReference>
<dbReference type="InterPro" id="IPR024084">
    <property type="entry name" value="IsoPropMal-DH-like_dom"/>
</dbReference>
<dbReference type="GO" id="GO:0006097">
    <property type="term" value="P:glyoxylate cycle"/>
    <property type="evidence" value="ECO:0007669"/>
    <property type="project" value="UniProtKB-KW"/>
</dbReference>
<evidence type="ECO:0000256" key="4">
    <source>
        <dbReference type="ARBA" id="ARBA00011738"/>
    </source>
</evidence>
<keyword evidence="21" id="KW-1185">Reference proteome</keyword>
<dbReference type="KEGG" id="bbae:FRD01_05520"/>
<evidence type="ECO:0000256" key="11">
    <source>
        <dbReference type="ARBA" id="ARBA00022857"/>
    </source>
</evidence>
<dbReference type="RefSeq" id="WP_146958389.1">
    <property type="nucleotide sequence ID" value="NZ_CP042467.1"/>
</dbReference>
<evidence type="ECO:0000256" key="5">
    <source>
        <dbReference type="ARBA" id="ARBA00013013"/>
    </source>
</evidence>
<dbReference type="EC" id="1.1.1.42" evidence="5"/>
<dbReference type="NCBIfam" id="TIGR02924">
    <property type="entry name" value="ICDH_alpha"/>
    <property type="match status" value="1"/>
</dbReference>
<evidence type="ECO:0000256" key="7">
    <source>
        <dbReference type="ARBA" id="ARBA00022435"/>
    </source>
</evidence>
<evidence type="ECO:0000256" key="3">
    <source>
        <dbReference type="ARBA" id="ARBA00007769"/>
    </source>
</evidence>
<evidence type="ECO:0000256" key="13">
    <source>
        <dbReference type="ARBA" id="ARBA00023211"/>
    </source>
</evidence>
<dbReference type="SUPFAM" id="SSF53659">
    <property type="entry name" value="Isocitrate/Isopropylmalate dehydrogenase-like"/>
    <property type="match status" value="1"/>
</dbReference>
<dbReference type="EMBL" id="CP042467">
    <property type="protein sequence ID" value="QED26714.1"/>
    <property type="molecule type" value="Genomic_DNA"/>
</dbReference>
<evidence type="ECO:0000313" key="21">
    <source>
        <dbReference type="Proteomes" id="UP000321595"/>
    </source>
</evidence>
<evidence type="ECO:0000256" key="10">
    <source>
        <dbReference type="ARBA" id="ARBA00022842"/>
    </source>
</evidence>
<keyword evidence="9" id="KW-0479">Metal-binding</keyword>
<dbReference type="GO" id="GO:0000287">
    <property type="term" value="F:magnesium ion binding"/>
    <property type="evidence" value="ECO:0007669"/>
    <property type="project" value="InterPro"/>
</dbReference>
<dbReference type="PANTHER" id="PTHR11835:SF43">
    <property type="entry name" value="ISOPROPYLMALATE DEHYDROGENASE-LIKE DOMAIN-CONTAINING PROTEIN"/>
    <property type="match status" value="1"/>
</dbReference>
<dbReference type="AlphaFoldDB" id="A0A5B8XM29"/>
<dbReference type="NCBIfam" id="NF006673">
    <property type="entry name" value="PRK09222.1"/>
    <property type="match status" value="1"/>
</dbReference>
<dbReference type="InterPro" id="IPR014273">
    <property type="entry name" value="Isocitrate_DH_bac-typ"/>
</dbReference>
<dbReference type="SMART" id="SM01329">
    <property type="entry name" value="Iso_dh"/>
    <property type="match status" value="1"/>
</dbReference>
<dbReference type="Proteomes" id="UP000321595">
    <property type="component" value="Chromosome"/>
</dbReference>
<sequence>MNETPNVTLARGDGIGPEITDAVLNILDSAGARLNFEEIQIGETQFLSGHKSGIAPETWETIRKNPVFLKAPITTPLGGGYKSLNVTIRKSLNLFANVRPSRAYAPYVPCQFENMDLVVIRENEEDLYAGIEHQQTAEVTQVLKLITRPGCERIVRYAFEYARAHGRKHVTCMTKNNIMKHTDGLFSKVFHEIAQEYPDIQNDHQIIDIGAARVAAEPHKFDVIVTLNLYGDIISDIASQVTGSVGLAGSANIGEHVSMFEAVHGSAPDIAGKDLANPSGLLLGATQMLVHLGQQDVAQRIENAWLKTLEDGVHTGDLFGAQSTQRVGCKAFAKAIAERLGEEPKALKPVHYEPKTMVIPKSRPILTPSDKKLEGVDVFIDWNQTGRIPAKLAQELAAAGDEWRLKMITNRGVKVWPEGMPETFCTDHWRCRFLPVRPEVSNGDIVSLLANLHAAGFDVIKTENLYSFAGERAYSLGQGE</sequence>
<evidence type="ECO:0000256" key="18">
    <source>
        <dbReference type="ARBA" id="ARBA00046127"/>
    </source>
</evidence>
<comment type="cofactor">
    <cofactor evidence="1">
        <name>Mn(2+)</name>
        <dbReference type="ChEBI" id="CHEBI:29035"/>
    </cofactor>
</comment>
<protein>
    <recommendedName>
        <fullName evidence="6">Isocitrate dehydrogenase [NADP]</fullName>
        <ecNumber evidence="5">1.1.1.42</ecNumber>
    </recommendedName>
    <alternativeName>
        <fullName evidence="15">IDP</fullName>
    </alternativeName>
    <alternativeName>
        <fullName evidence="16">NADP(+)-specific ICDH</fullName>
    </alternativeName>
    <alternativeName>
        <fullName evidence="17">Oxalosuccinate decarboxylase</fullName>
    </alternativeName>
</protein>
<dbReference type="GO" id="GO:0004449">
    <property type="term" value="F:isocitrate dehydrogenase (NAD+) activity"/>
    <property type="evidence" value="ECO:0007669"/>
    <property type="project" value="TreeGrafter"/>
</dbReference>
<gene>
    <name evidence="20" type="ORF">FRD01_05520</name>
</gene>
<comment type="function">
    <text evidence="18">Catalyzes the oxidative decarboxylation of isocitrate to 2-oxoglutarate and carbon dioxide with the concomitant reduction of NADP(+).</text>
</comment>